<keyword evidence="1 5" id="KW-0963">Cytoplasm</keyword>
<keyword evidence="4 5" id="KW-0269">Exonuclease</keyword>
<keyword evidence="3 5" id="KW-0378">Hydrolase</keyword>
<comment type="catalytic activity">
    <reaction evidence="5 6">
        <text>Exonucleolytic cleavage in either 5'- to 3'- or 3'- to 5'-direction to yield nucleoside 5'-phosphates.</text>
        <dbReference type="EC" id="3.1.11.6"/>
    </reaction>
</comment>
<comment type="similarity">
    <text evidence="5 6">Belongs to the XseA family.</text>
</comment>
<dbReference type="NCBIfam" id="TIGR00237">
    <property type="entry name" value="xseA"/>
    <property type="match status" value="1"/>
</dbReference>
<feature type="domain" description="OB-fold nucleic acid binding" evidence="8">
    <location>
        <begin position="21"/>
        <end position="122"/>
    </location>
</feature>
<evidence type="ECO:0000256" key="1">
    <source>
        <dbReference type="ARBA" id="ARBA00022490"/>
    </source>
</evidence>
<comment type="function">
    <text evidence="5">Bidirectionally degrades single-stranded DNA into large acid-insoluble oligonucleotides, which are then degraded further into small acid-soluble oligonucleotides.</text>
</comment>
<proteinExistence type="inferred from homology"/>
<sequence length="444" mass="48373">MSQPAFDFGDEPVDDAANPTYSVGELADAINDQLRRGFFDGVWVRGEIDGLRNSGPHTYFALVEDTERGRAVMNVSLFAPMKRNLTPVLKKNRLELTNGMKVRIYGHLDYYAPNGRLGLKMAGIDPRFTLGELSQARDQVVRRLVTSGLYDANRSRPWPAAPLRVGVVTSVGTAAWHDFHHEIETSGFGFELRVCDTRVQGEGADRSVAAAVTTLARRSDVDCVVVIRGGGARNELATFDAESIAMAIATSTVPVITGLGHEIDRSVADEVAHASYKTPTACARALIDAVADFSSQIEQAWAAITAVAERRVTEASGSLVDRAHRVARRTHAAVERADERLSTREERLATTPSRLLTNHEQRLTALAERLVRRSPQLLDAETRSLDAAASRLALLDPVNLLRRGWTITRDADGAVVRSVEQAPTGSVITTELADGTLTSRTEEP</sequence>
<dbReference type="InterPro" id="IPR003753">
    <property type="entry name" value="Exonuc_VII_L"/>
</dbReference>
<protein>
    <recommendedName>
        <fullName evidence="5">Exodeoxyribonuclease 7 large subunit</fullName>
        <ecNumber evidence="5">3.1.11.6</ecNumber>
    </recommendedName>
    <alternativeName>
        <fullName evidence="5">Exodeoxyribonuclease VII large subunit</fullName>
        <shortName evidence="5">Exonuclease VII large subunit</shortName>
    </alternativeName>
</protein>
<evidence type="ECO:0000256" key="3">
    <source>
        <dbReference type="ARBA" id="ARBA00022801"/>
    </source>
</evidence>
<dbReference type="InterPro" id="IPR025824">
    <property type="entry name" value="OB-fold_nuc-bd_dom"/>
</dbReference>
<dbReference type="PANTHER" id="PTHR30008">
    <property type="entry name" value="EXODEOXYRIBONUCLEASE 7 LARGE SUBUNIT"/>
    <property type="match status" value="1"/>
</dbReference>
<evidence type="ECO:0000259" key="7">
    <source>
        <dbReference type="Pfam" id="PF02601"/>
    </source>
</evidence>
<dbReference type="GO" id="GO:0003676">
    <property type="term" value="F:nucleic acid binding"/>
    <property type="evidence" value="ECO:0007669"/>
    <property type="project" value="InterPro"/>
</dbReference>
<dbReference type="EC" id="3.1.11.6" evidence="5"/>
<dbReference type="AlphaFoldDB" id="A0A4R7HWB7"/>
<evidence type="ECO:0000313" key="10">
    <source>
        <dbReference type="Proteomes" id="UP000294558"/>
    </source>
</evidence>
<keyword evidence="10" id="KW-1185">Reference proteome</keyword>
<keyword evidence="2 5" id="KW-0540">Nuclease</keyword>
<dbReference type="HAMAP" id="MF_00378">
    <property type="entry name" value="Exonuc_7_L"/>
    <property type="match status" value="1"/>
</dbReference>
<evidence type="ECO:0000256" key="2">
    <source>
        <dbReference type="ARBA" id="ARBA00022722"/>
    </source>
</evidence>
<dbReference type="Pfam" id="PF13742">
    <property type="entry name" value="tRNA_anti_2"/>
    <property type="match status" value="1"/>
</dbReference>
<name>A0A4R7HWB7_9ACTN</name>
<accession>A0A4R7HWB7</accession>
<dbReference type="PANTHER" id="PTHR30008:SF0">
    <property type="entry name" value="EXODEOXYRIBONUCLEASE 7 LARGE SUBUNIT"/>
    <property type="match status" value="1"/>
</dbReference>
<comment type="caution">
    <text evidence="9">The sequence shown here is derived from an EMBL/GenBank/DDBJ whole genome shotgun (WGS) entry which is preliminary data.</text>
</comment>
<evidence type="ECO:0000256" key="5">
    <source>
        <dbReference type="HAMAP-Rule" id="MF_00378"/>
    </source>
</evidence>
<dbReference type="Pfam" id="PF02601">
    <property type="entry name" value="Exonuc_VII_L"/>
    <property type="match status" value="1"/>
</dbReference>
<dbReference type="GO" id="GO:0005737">
    <property type="term" value="C:cytoplasm"/>
    <property type="evidence" value="ECO:0007669"/>
    <property type="project" value="UniProtKB-SubCell"/>
</dbReference>
<dbReference type="InterPro" id="IPR020579">
    <property type="entry name" value="Exonuc_VII_lsu_C"/>
</dbReference>
<organism evidence="9 10">
    <name type="scientific">Ilumatobacter fluminis</name>
    <dbReference type="NCBI Taxonomy" id="467091"/>
    <lineage>
        <taxon>Bacteria</taxon>
        <taxon>Bacillati</taxon>
        <taxon>Actinomycetota</taxon>
        <taxon>Acidimicrobiia</taxon>
        <taxon>Acidimicrobiales</taxon>
        <taxon>Ilumatobacteraceae</taxon>
        <taxon>Ilumatobacter</taxon>
    </lineage>
</organism>
<reference evidence="9 10" key="1">
    <citation type="submission" date="2019-03" db="EMBL/GenBank/DDBJ databases">
        <title>Sequencing the genomes of 1000 actinobacteria strains.</title>
        <authorList>
            <person name="Klenk H.-P."/>
        </authorList>
    </citation>
    <scope>NUCLEOTIDE SEQUENCE [LARGE SCALE GENOMIC DNA]</scope>
    <source>
        <strain evidence="9 10">DSM 18936</strain>
    </source>
</reference>
<dbReference type="RefSeq" id="WP_166657345.1">
    <property type="nucleotide sequence ID" value="NZ_SOAU01000001.1"/>
</dbReference>
<evidence type="ECO:0000313" key="9">
    <source>
        <dbReference type="EMBL" id="TDT15100.1"/>
    </source>
</evidence>
<dbReference type="GO" id="GO:0006308">
    <property type="term" value="P:DNA catabolic process"/>
    <property type="evidence" value="ECO:0007669"/>
    <property type="project" value="UniProtKB-UniRule"/>
</dbReference>
<dbReference type="GO" id="GO:0009318">
    <property type="term" value="C:exodeoxyribonuclease VII complex"/>
    <property type="evidence" value="ECO:0007669"/>
    <property type="project" value="UniProtKB-UniRule"/>
</dbReference>
<dbReference type="Proteomes" id="UP000294558">
    <property type="component" value="Unassembled WGS sequence"/>
</dbReference>
<evidence type="ECO:0000256" key="6">
    <source>
        <dbReference type="RuleBase" id="RU004355"/>
    </source>
</evidence>
<dbReference type="EMBL" id="SOAU01000001">
    <property type="protein sequence ID" value="TDT15100.1"/>
    <property type="molecule type" value="Genomic_DNA"/>
</dbReference>
<feature type="domain" description="Exonuclease VII large subunit C-terminal" evidence="7">
    <location>
        <begin position="149"/>
        <end position="439"/>
    </location>
</feature>
<dbReference type="GO" id="GO:0008855">
    <property type="term" value="F:exodeoxyribonuclease VII activity"/>
    <property type="evidence" value="ECO:0007669"/>
    <property type="project" value="UniProtKB-UniRule"/>
</dbReference>
<evidence type="ECO:0000256" key="4">
    <source>
        <dbReference type="ARBA" id="ARBA00022839"/>
    </source>
</evidence>
<evidence type="ECO:0000259" key="8">
    <source>
        <dbReference type="Pfam" id="PF13742"/>
    </source>
</evidence>
<comment type="subcellular location">
    <subcellularLocation>
        <location evidence="5 6">Cytoplasm</location>
    </subcellularLocation>
</comment>
<comment type="subunit">
    <text evidence="5">Heterooligomer composed of large and small subunits.</text>
</comment>
<gene>
    <name evidence="5" type="primary">xseA</name>
    <name evidence="9" type="ORF">BDK89_0661</name>
</gene>
<dbReference type="CDD" id="cd04489">
    <property type="entry name" value="ExoVII_LU_OBF"/>
    <property type="match status" value="1"/>
</dbReference>